<dbReference type="EMBL" id="JANSHE010001022">
    <property type="protein sequence ID" value="KAJ3005166.1"/>
    <property type="molecule type" value="Genomic_DNA"/>
</dbReference>
<accession>A0ACC1PZ43</accession>
<reference evidence="1" key="1">
    <citation type="submission" date="2022-08" db="EMBL/GenBank/DDBJ databases">
        <title>Genome Sequence of Pycnoporus sanguineus.</title>
        <authorList>
            <person name="Buettner E."/>
        </authorList>
    </citation>
    <scope>NUCLEOTIDE SEQUENCE</scope>
    <source>
        <strain evidence="1">CG-C14</strain>
    </source>
</reference>
<evidence type="ECO:0000313" key="1">
    <source>
        <dbReference type="EMBL" id="KAJ3005166.1"/>
    </source>
</evidence>
<proteinExistence type="predicted"/>
<name>A0ACC1PZ43_9APHY</name>
<dbReference type="Proteomes" id="UP001144978">
    <property type="component" value="Unassembled WGS sequence"/>
</dbReference>
<keyword evidence="2" id="KW-1185">Reference proteome</keyword>
<comment type="caution">
    <text evidence="1">The sequence shown here is derived from an EMBL/GenBank/DDBJ whole genome shotgun (WGS) entry which is preliminary data.</text>
</comment>
<gene>
    <name evidence="1" type="ORF">NUW54_g4465</name>
</gene>
<protein>
    <submittedName>
        <fullName evidence="1">Uncharacterized protein</fullName>
    </submittedName>
</protein>
<organism evidence="1 2">
    <name type="scientific">Trametes sanguinea</name>
    <dbReference type="NCBI Taxonomy" id="158606"/>
    <lineage>
        <taxon>Eukaryota</taxon>
        <taxon>Fungi</taxon>
        <taxon>Dikarya</taxon>
        <taxon>Basidiomycota</taxon>
        <taxon>Agaricomycotina</taxon>
        <taxon>Agaricomycetes</taxon>
        <taxon>Polyporales</taxon>
        <taxon>Polyporaceae</taxon>
        <taxon>Trametes</taxon>
    </lineage>
</organism>
<evidence type="ECO:0000313" key="2">
    <source>
        <dbReference type="Proteomes" id="UP001144978"/>
    </source>
</evidence>
<sequence>MGPAITRLICPCCDQLLSKKTIRAHKRGRGPLTLRAAVAASLQESTQGPKDYPNCSPSKTRRHVARMQAALDGSIGPGTQENRSSHQTGLVYQSSTCDLHGKENVIQSTVSDDAQSVNSIEALPFALFEPTSSDSVHAIDAPAHIPEASASVGRDLDFVESTARDVSARIWHGRTRRTTVEDAPDSDDEDEAPVVHHDDGFEDPMLENSAGSGIRDDSDSDEDEYEAISIWDQLAEGFLRAGMVSGEDLTEEDLECLRPFALKVETHMPGETFAKLPYAFPNANLKSWKAIQSRAAQLSGFEPERYDCCINSCVAFTGVYADEDHCPFCQAPRWNAQRRPRQQFIYLPIIPRLKAQMANREMAQRLQYRATEHVHENGVIRDVMDGTHYRELLNKKVNVNGRELRHYFFEDPRDMAFGLSTDGFAPFKRRTKTAWPLILINYNLPPEIRNLLSYILGLGVVPGPKKPVDFNSFLWPLTRELLRLAVGVHAYDILSDDFFALRAFLLLVFGDIPAISMVMRMKGHNGSCPCRMCAIRAIRIPDSRNPIHYVPLDRSRHPDVRDSPDPDVVRQYHPEQLPLRSHDQFLAQATEVQFASSVTDEERLAKAYGIKGVPLLSVLPSLSFPASFPYDFMHLIWENVVKNLMQLWTGAYKSLDTGTEDYEIDARIWDAIGEASAAAGDTLPYVFGPRPPNVASDRISWTADTRSFWAQYVGPVLLERRFKHQKYYDHFVLLVKLIRRCLQFELTQEEVEEIRDGFICWVQKYEQFYYQYNPQRLSACPLTIHALLHIADSIVKTGPVWAAWAFPMERYCGILQPAIRSRRFPYASINRHVVDRARLTQIKLMYGSSLQDHLTLKPPAVEKGKVIPGYGTCVLLPARRMSSLDRGTLDKIVGALCTPLWNDSPIGSPRSAATGRRRMGQGSEDKRDATFVRYEVLVDQNAHHRHRPIILEKKTLYGQLQRILHVQLRPIPSHALLSPPPIVIAAIQTCSIQRSNQDLDIHYYQRMGGVDYVDITTVQCVVGRIRDRSQFAIVDRSGALARAIFVTSNE</sequence>